<evidence type="ECO:0000313" key="1">
    <source>
        <dbReference type="EMBL" id="CAB1450942.1"/>
    </source>
</evidence>
<dbReference type="Proteomes" id="UP001153269">
    <property type="component" value="Unassembled WGS sequence"/>
</dbReference>
<reference evidence="1" key="1">
    <citation type="submission" date="2020-03" db="EMBL/GenBank/DDBJ databases">
        <authorList>
            <person name="Weist P."/>
        </authorList>
    </citation>
    <scope>NUCLEOTIDE SEQUENCE</scope>
</reference>
<keyword evidence="2" id="KW-1185">Reference proteome</keyword>
<organism evidence="1 2">
    <name type="scientific">Pleuronectes platessa</name>
    <name type="common">European plaice</name>
    <dbReference type="NCBI Taxonomy" id="8262"/>
    <lineage>
        <taxon>Eukaryota</taxon>
        <taxon>Metazoa</taxon>
        <taxon>Chordata</taxon>
        <taxon>Craniata</taxon>
        <taxon>Vertebrata</taxon>
        <taxon>Euteleostomi</taxon>
        <taxon>Actinopterygii</taxon>
        <taxon>Neopterygii</taxon>
        <taxon>Teleostei</taxon>
        <taxon>Neoteleostei</taxon>
        <taxon>Acanthomorphata</taxon>
        <taxon>Carangaria</taxon>
        <taxon>Pleuronectiformes</taxon>
        <taxon>Pleuronectoidei</taxon>
        <taxon>Pleuronectidae</taxon>
        <taxon>Pleuronectes</taxon>
    </lineage>
</organism>
<comment type="caution">
    <text evidence="1">The sequence shown here is derived from an EMBL/GenBank/DDBJ whole genome shotgun (WGS) entry which is preliminary data.</text>
</comment>
<proteinExistence type="predicted"/>
<dbReference type="EMBL" id="CADEAL010004070">
    <property type="protein sequence ID" value="CAB1450942.1"/>
    <property type="molecule type" value="Genomic_DNA"/>
</dbReference>
<sequence>MELPSVTLEKKATNWNFLEGVQRDEGEVRGGRKWRGRSPKDEKCTVTESLNALRCQYFSFGRGSLALMAQIDRSFETASPQWQ</sequence>
<evidence type="ECO:0000313" key="2">
    <source>
        <dbReference type="Proteomes" id="UP001153269"/>
    </source>
</evidence>
<protein>
    <submittedName>
        <fullName evidence="1">Uncharacterized protein</fullName>
    </submittedName>
</protein>
<gene>
    <name evidence="1" type="ORF">PLEPLA_LOCUS38634</name>
</gene>
<accession>A0A9N7VKD7</accession>
<dbReference type="AlphaFoldDB" id="A0A9N7VKD7"/>
<name>A0A9N7VKD7_PLEPL</name>